<keyword evidence="8" id="KW-0732">Signal</keyword>
<evidence type="ECO:0000256" key="6">
    <source>
        <dbReference type="ARBA" id="ARBA00023136"/>
    </source>
</evidence>
<evidence type="ECO:0000256" key="8">
    <source>
        <dbReference type="SAM" id="SignalP"/>
    </source>
</evidence>
<evidence type="ECO:0000256" key="1">
    <source>
        <dbReference type="ARBA" id="ARBA00004442"/>
    </source>
</evidence>
<dbReference type="STRING" id="34086.SAMN04488084_102166"/>
<keyword evidence="5" id="KW-0812">Transmembrane</keyword>
<name>A0A1I2E6A5_9SPHI</name>
<dbReference type="PANTHER" id="PTHR30026:SF20">
    <property type="entry name" value="OUTER MEMBRANE PROTEIN TOLC"/>
    <property type="match status" value="1"/>
</dbReference>
<feature type="signal peptide" evidence="8">
    <location>
        <begin position="1"/>
        <end position="20"/>
    </location>
</feature>
<dbReference type="InterPro" id="IPR051906">
    <property type="entry name" value="TolC-like"/>
</dbReference>
<dbReference type="PANTHER" id="PTHR30026">
    <property type="entry name" value="OUTER MEMBRANE PROTEIN TOLC"/>
    <property type="match status" value="1"/>
</dbReference>
<keyword evidence="3" id="KW-0813">Transport</keyword>
<reference evidence="9 10" key="1">
    <citation type="submission" date="2016-10" db="EMBL/GenBank/DDBJ databases">
        <authorList>
            <person name="de Groot N.N."/>
        </authorList>
    </citation>
    <scope>NUCLEOTIDE SEQUENCE [LARGE SCALE GENOMIC DNA]</scope>
    <source>
        <strain evidence="9 10">ATCC 51969</strain>
    </source>
</reference>
<proteinExistence type="inferred from homology"/>
<dbReference type="AlphaFoldDB" id="A0A1I2E6A5"/>
<feature type="chain" id="PRO_5010184004" evidence="8">
    <location>
        <begin position="21"/>
        <end position="430"/>
    </location>
</feature>
<dbReference type="RefSeq" id="WP_212611582.1">
    <property type="nucleotide sequence ID" value="NZ_FNGZ01000002.1"/>
</dbReference>
<dbReference type="GO" id="GO:0009279">
    <property type="term" value="C:cell outer membrane"/>
    <property type="evidence" value="ECO:0007669"/>
    <property type="project" value="UniProtKB-SubCell"/>
</dbReference>
<dbReference type="Gene3D" id="1.20.1600.10">
    <property type="entry name" value="Outer membrane efflux proteins (OEP)"/>
    <property type="match status" value="1"/>
</dbReference>
<protein>
    <submittedName>
        <fullName evidence="9">Outer membrane protein TolC</fullName>
    </submittedName>
</protein>
<evidence type="ECO:0000256" key="7">
    <source>
        <dbReference type="ARBA" id="ARBA00023237"/>
    </source>
</evidence>
<comment type="subcellular location">
    <subcellularLocation>
        <location evidence="1">Cell outer membrane</location>
    </subcellularLocation>
</comment>
<evidence type="ECO:0000256" key="4">
    <source>
        <dbReference type="ARBA" id="ARBA00022452"/>
    </source>
</evidence>
<evidence type="ECO:0000256" key="2">
    <source>
        <dbReference type="ARBA" id="ARBA00007613"/>
    </source>
</evidence>
<dbReference type="GO" id="GO:0015288">
    <property type="term" value="F:porin activity"/>
    <property type="evidence" value="ECO:0007669"/>
    <property type="project" value="TreeGrafter"/>
</dbReference>
<keyword evidence="4" id="KW-1134">Transmembrane beta strand</keyword>
<dbReference type="Pfam" id="PF02321">
    <property type="entry name" value="OEP"/>
    <property type="match status" value="2"/>
</dbReference>
<dbReference type="SUPFAM" id="SSF56954">
    <property type="entry name" value="Outer membrane efflux proteins (OEP)"/>
    <property type="match status" value="1"/>
</dbReference>
<dbReference type="GO" id="GO:0015562">
    <property type="term" value="F:efflux transmembrane transporter activity"/>
    <property type="evidence" value="ECO:0007669"/>
    <property type="project" value="InterPro"/>
</dbReference>
<evidence type="ECO:0000313" key="10">
    <source>
        <dbReference type="Proteomes" id="UP000183129"/>
    </source>
</evidence>
<keyword evidence="6" id="KW-0472">Membrane</keyword>
<dbReference type="GO" id="GO:1990281">
    <property type="term" value="C:efflux pump complex"/>
    <property type="evidence" value="ECO:0007669"/>
    <property type="project" value="TreeGrafter"/>
</dbReference>
<organism evidence="9 10">
    <name type="scientific">Pedobacter antarcticus</name>
    <dbReference type="NCBI Taxonomy" id="34086"/>
    <lineage>
        <taxon>Bacteria</taxon>
        <taxon>Pseudomonadati</taxon>
        <taxon>Bacteroidota</taxon>
        <taxon>Sphingobacteriia</taxon>
        <taxon>Sphingobacteriales</taxon>
        <taxon>Sphingobacteriaceae</taxon>
        <taxon>Pedobacter</taxon>
    </lineage>
</organism>
<dbReference type="InterPro" id="IPR003423">
    <property type="entry name" value="OMP_efflux"/>
</dbReference>
<evidence type="ECO:0000256" key="5">
    <source>
        <dbReference type="ARBA" id="ARBA00022692"/>
    </source>
</evidence>
<sequence>MEIRFIYIGFFFLLSAHAMAQQNHSISLDESKKAALEYSRVIQNSELGIQSAEAGKKGAAANYLPSVSATGIGLYNFKDFISAMPPLLTEGVNNAYFAGVTATEVLYAGGKIRTANELAAMQIEVNKIRAKQSRDSVLLQTENKYWTLNKLQEQHKTLTANETYLNGILKQQEDLLASGLIARNDLLKVKVQRSKLLLEKSKLNNGRKVAILDFCFFIGIPFDSLLVMRDGLDTARIPSIDAQAPDLDLSANNDYQLLQKSLESEQLQTKMTRANYLPSVSLGFSAGRVGSISNSLGSTFMPIAFGVVNVPISDWWGTGKQKLRQRTISEKIAGNRFKDGEDQLKVGILKSWYDLEDAQKQIRFAKENYVQAAENLVVTRDNYSSGLSSISDLLDAQAQLQQAESEQITAYGDFFNKMASYRSITGKLLH</sequence>
<comment type="similarity">
    <text evidence="2">Belongs to the outer membrane factor (OMF) (TC 1.B.17) family.</text>
</comment>
<evidence type="ECO:0000256" key="3">
    <source>
        <dbReference type="ARBA" id="ARBA00022448"/>
    </source>
</evidence>
<dbReference type="Proteomes" id="UP000183129">
    <property type="component" value="Unassembled WGS sequence"/>
</dbReference>
<dbReference type="EMBL" id="FONS01000003">
    <property type="protein sequence ID" value="SFE88149.1"/>
    <property type="molecule type" value="Genomic_DNA"/>
</dbReference>
<evidence type="ECO:0000313" key="9">
    <source>
        <dbReference type="EMBL" id="SFE88149.1"/>
    </source>
</evidence>
<keyword evidence="7" id="KW-0998">Cell outer membrane</keyword>
<gene>
    <name evidence="9" type="ORF">SAMN03003324_01641</name>
</gene>
<accession>A0A1I2E6A5</accession>